<name>A0A846QPJ8_9BACT</name>
<keyword evidence="3" id="KW-0645">Protease</keyword>
<feature type="domain" description="Creatinase N-terminal" evidence="2">
    <location>
        <begin position="16"/>
        <end position="142"/>
    </location>
</feature>
<proteinExistence type="predicted"/>
<dbReference type="InterPro" id="IPR029149">
    <property type="entry name" value="Creatin/AminoP/Spt16_N"/>
</dbReference>
<keyword evidence="4" id="KW-1185">Reference proteome</keyword>
<accession>A0A846QPJ8</accession>
<dbReference type="EMBL" id="JAATJA010000001">
    <property type="protein sequence ID" value="NJB67335.1"/>
    <property type="molecule type" value="Genomic_DNA"/>
</dbReference>
<reference evidence="3 4" key="1">
    <citation type="submission" date="2020-03" db="EMBL/GenBank/DDBJ databases">
        <title>Genomic Encyclopedia of Type Strains, Phase IV (KMG-IV): sequencing the most valuable type-strain genomes for metagenomic binning, comparative biology and taxonomic classification.</title>
        <authorList>
            <person name="Goeker M."/>
        </authorList>
    </citation>
    <scope>NUCLEOTIDE SEQUENCE [LARGE SCALE GENOMIC DNA]</scope>
    <source>
        <strain evidence="3 4">DSM 24233</strain>
    </source>
</reference>
<dbReference type="Gene3D" id="3.40.350.10">
    <property type="entry name" value="Creatinase/prolidase N-terminal domain"/>
    <property type="match status" value="1"/>
</dbReference>
<organism evidence="3 4">
    <name type="scientific">Desulfobaculum xiamenense</name>
    <dbReference type="NCBI Taxonomy" id="995050"/>
    <lineage>
        <taxon>Bacteria</taxon>
        <taxon>Pseudomonadati</taxon>
        <taxon>Thermodesulfobacteriota</taxon>
        <taxon>Desulfovibrionia</taxon>
        <taxon>Desulfovibrionales</taxon>
        <taxon>Desulfovibrionaceae</taxon>
        <taxon>Desulfobaculum</taxon>
    </lineage>
</organism>
<dbReference type="CDD" id="cd01066">
    <property type="entry name" value="APP_MetAP"/>
    <property type="match status" value="1"/>
</dbReference>
<dbReference type="Gene3D" id="3.90.230.10">
    <property type="entry name" value="Creatinase/methionine aminopeptidase superfamily"/>
    <property type="match status" value="1"/>
</dbReference>
<dbReference type="Pfam" id="PF01321">
    <property type="entry name" value="Creatinase_N"/>
    <property type="match status" value="1"/>
</dbReference>
<dbReference type="GO" id="GO:0004177">
    <property type="term" value="F:aminopeptidase activity"/>
    <property type="evidence" value="ECO:0007669"/>
    <property type="project" value="UniProtKB-KW"/>
</dbReference>
<evidence type="ECO:0000259" key="2">
    <source>
        <dbReference type="Pfam" id="PF01321"/>
    </source>
</evidence>
<gene>
    <name evidence="3" type="ORF">GGQ74_000975</name>
</gene>
<dbReference type="PANTHER" id="PTHR46112">
    <property type="entry name" value="AMINOPEPTIDASE"/>
    <property type="match status" value="1"/>
</dbReference>
<dbReference type="RefSeq" id="WP_167940398.1">
    <property type="nucleotide sequence ID" value="NZ_JAATJA010000001.1"/>
</dbReference>
<protein>
    <submittedName>
        <fullName evidence="3">Xaa-Pro aminopeptidase</fullName>
    </submittedName>
</protein>
<dbReference type="InterPro" id="IPR000994">
    <property type="entry name" value="Pept_M24"/>
</dbReference>
<evidence type="ECO:0000259" key="1">
    <source>
        <dbReference type="Pfam" id="PF00557"/>
    </source>
</evidence>
<evidence type="ECO:0000313" key="3">
    <source>
        <dbReference type="EMBL" id="NJB67335.1"/>
    </source>
</evidence>
<feature type="domain" description="Peptidase M24" evidence="1">
    <location>
        <begin position="151"/>
        <end position="389"/>
    </location>
</feature>
<comment type="caution">
    <text evidence="3">The sequence shown here is derived from an EMBL/GenBank/DDBJ whole genome shotgun (WGS) entry which is preliminary data.</text>
</comment>
<sequence length="407" mass="44404">MFTAIEIVPREELELRWARCREELRRSAPAASGLMVCSRLAIYWLSGSWMNGLFWLPVEGEPVLLVRKGIERARMESTVRHILPFRSYRDVETALREAGAVFDGCAAVDMCALPWSMGLKLQEALSGMELLSGDGILAAARARKTPWELAKLRLCGERHDFALTKVLPEIIRPGMSERDVSHAAWNVFFELGHSGPLRMGNFGEECFLGDVSAGDSGNYPTVFNGPLGLRGEHPAVPFMGYAGKIWKKGEPLVCDIGFCLEGYITDKTQVYFAGAESALTPAMRGAHAFCADVQQWLAENMKPGAVPEELYAHCVDWARRVGFADGFMGLGGNKVPFVGHGIGLVVDEFPPIAAKVRMPLEEGMVLAVEPKCGIPGVGMVGVENTFEVTPEGGRSITGHDFGIICVD</sequence>
<dbReference type="SUPFAM" id="SSF53092">
    <property type="entry name" value="Creatinase/prolidase N-terminal domain"/>
    <property type="match status" value="1"/>
</dbReference>
<keyword evidence="3" id="KW-0031">Aminopeptidase</keyword>
<dbReference type="InterPro" id="IPR036005">
    <property type="entry name" value="Creatinase/aminopeptidase-like"/>
</dbReference>
<dbReference type="SUPFAM" id="SSF55920">
    <property type="entry name" value="Creatinase/aminopeptidase"/>
    <property type="match status" value="1"/>
</dbReference>
<dbReference type="Proteomes" id="UP000580856">
    <property type="component" value="Unassembled WGS sequence"/>
</dbReference>
<dbReference type="InterPro" id="IPR050659">
    <property type="entry name" value="Peptidase_M24B"/>
</dbReference>
<keyword evidence="3" id="KW-0378">Hydrolase</keyword>
<dbReference type="Pfam" id="PF00557">
    <property type="entry name" value="Peptidase_M24"/>
    <property type="match status" value="1"/>
</dbReference>
<dbReference type="InterPro" id="IPR000587">
    <property type="entry name" value="Creatinase_N"/>
</dbReference>
<dbReference type="AlphaFoldDB" id="A0A846QPJ8"/>
<dbReference type="PANTHER" id="PTHR46112:SF2">
    <property type="entry name" value="XAA-PRO AMINOPEPTIDASE P-RELATED"/>
    <property type="match status" value="1"/>
</dbReference>
<evidence type="ECO:0000313" key="4">
    <source>
        <dbReference type="Proteomes" id="UP000580856"/>
    </source>
</evidence>